<accession>A0A0S8FTM9</accession>
<dbReference type="GO" id="GO:0005829">
    <property type="term" value="C:cytosol"/>
    <property type="evidence" value="ECO:0007669"/>
    <property type="project" value="TreeGrafter"/>
</dbReference>
<dbReference type="GO" id="GO:0071949">
    <property type="term" value="F:FAD binding"/>
    <property type="evidence" value="ECO:0007669"/>
    <property type="project" value="TreeGrafter"/>
</dbReference>
<organism evidence="9 10">
    <name type="scientific">candidate division WOR_3 bacterium SM23_42</name>
    <dbReference type="NCBI Taxonomy" id="1703779"/>
    <lineage>
        <taxon>Bacteria</taxon>
        <taxon>Bacteria division WOR-3</taxon>
    </lineage>
</organism>
<dbReference type="EMBL" id="LJUJ01000005">
    <property type="protein sequence ID" value="KPK64128.1"/>
    <property type="molecule type" value="Genomic_DNA"/>
</dbReference>
<evidence type="ECO:0000256" key="1">
    <source>
        <dbReference type="ARBA" id="ARBA00001974"/>
    </source>
</evidence>
<keyword evidence="5 8" id="KW-0274">FAD</keyword>
<evidence type="ECO:0000256" key="6">
    <source>
        <dbReference type="ARBA" id="ARBA00023002"/>
    </source>
</evidence>
<evidence type="ECO:0000313" key="9">
    <source>
        <dbReference type="EMBL" id="KPK64128.1"/>
    </source>
</evidence>
<dbReference type="STRING" id="1703779.AMJ83_03795"/>
<dbReference type="Pfam" id="PF02219">
    <property type="entry name" value="MTHFR"/>
    <property type="match status" value="1"/>
</dbReference>
<dbReference type="AlphaFoldDB" id="A0A0S8FTM9"/>
<sequence length="279" mass="31132">MLRDKILKKKIITLEILLPVSFGLDELLSDIKYVSAFIDAVNLPSNPLGKLRPDALSCAHVIQDCLNIETIPHFVARHHTLLGYESRLLGARTLGIENILCVTGDAPSEGRSAFELDSSKLLEIAKNLRQGQTSARKSISPIDFCLCTSFNPNVPNVQGEFVKAASKYHCGAEIFFTQPIFAPERALVVFRELRARCKNAKIIAGLSFLYTKKRAFALMKFLGIPYEYIARVEVEDEGEMLLATAKKIAKHVDGFYVITIAKYRAAAGFLKKLRKLLRC</sequence>
<name>A0A0S8FTM9_UNCW3</name>
<keyword evidence="4 8" id="KW-0285">Flavoprotein</keyword>
<comment type="catalytic activity">
    <reaction evidence="7">
        <text>(6S)-5-methyl-5,6,7,8-tetrahydrofolate + NAD(+) = (6R)-5,10-methylene-5,6,7,8-tetrahydrofolate + NADH + H(+)</text>
        <dbReference type="Rhea" id="RHEA:19821"/>
        <dbReference type="ChEBI" id="CHEBI:15378"/>
        <dbReference type="ChEBI" id="CHEBI:15636"/>
        <dbReference type="ChEBI" id="CHEBI:18608"/>
        <dbReference type="ChEBI" id="CHEBI:57540"/>
        <dbReference type="ChEBI" id="CHEBI:57945"/>
        <dbReference type="EC" id="1.5.1.54"/>
    </reaction>
    <physiologicalReaction direction="right-to-left" evidence="7">
        <dbReference type="Rhea" id="RHEA:19823"/>
    </physiologicalReaction>
</comment>
<evidence type="ECO:0000256" key="5">
    <source>
        <dbReference type="ARBA" id="ARBA00022827"/>
    </source>
</evidence>
<keyword evidence="6 8" id="KW-0560">Oxidoreductase</keyword>
<protein>
    <recommendedName>
        <fullName evidence="8">Methylenetetrahydrofolate reductase</fullName>
    </recommendedName>
</protein>
<dbReference type="InterPro" id="IPR003171">
    <property type="entry name" value="Mehydrof_redctse-like"/>
</dbReference>
<dbReference type="SUPFAM" id="SSF51730">
    <property type="entry name" value="FAD-linked oxidoreductase"/>
    <property type="match status" value="1"/>
</dbReference>
<dbReference type="GO" id="GO:0035999">
    <property type="term" value="P:tetrahydrofolate interconversion"/>
    <property type="evidence" value="ECO:0007669"/>
    <property type="project" value="UniProtKB-UniPathway"/>
</dbReference>
<dbReference type="PANTHER" id="PTHR45754:SF3">
    <property type="entry name" value="METHYLENETETRAHYDROFOLATE REDUCTASE (NADPH)"/>
    <property type="match status" value="1"/>
</dbReference>
<evidence type="ECO:0000313" key="10">
    <source>
        <dbReference type="Proteomes" id="UP000051373"/>
    </source>
</evidence>
<proteinExistence type="inferred from homology"/>
<reference evidence="9 10" key="1">
    <citation type="journal article" date="2015" name="Microbiome">
        <title>Genomic resolution of linkages in carbon, nitrogen, and sulfur cycling among widespread estuary sediment bacteria.</title>
        <authorList>
            <person name="Baker B.J."/>
            <person name="Lazar C.S."/>
            <person name="Teske A.P."/>
            <person name="Dick G.J."/>
        </authorList>
    </citation>
    <scope>NUCLEOTIDE SEQUENCE [LARGE SCALE GENOMIC DNA]</scope>
    <source>
        <strain evidence="9">SM23_42</strain>
    </source>
</reference>
<comment type="caution">
    <text evidence="9">The sequence shown here is derived from an EMBL/GenBank/DDBJ whole genome shotgun (WGS) entry which is preliminary data.</text>
</comment>
<evidence type="ECO:0000256" key="8">
    <source>
        <dbReference type="RuleBase" id="RU003862"/>
    </source>
</evidence>
<evidence type="ECO:0000256" key="7">
    <source>
        <dbReference type="ARBA" id="ARBA00048628"/>
    </source>
</evidence>
<gene>
    <name evidence="9" type="ORF">AMJ83_03795</name>
</gene>
<dbReference type="InterPro" id="IPR029041">
    <property type="entry name" value="FAD-linked_oxidoreductase-like"/>
</dbReference>
<comment type="cofactor">
    <cofactor evidence="1 8">
        <name>FAD</name>
        <dbReference type="ChEBI" id="CHEBI:57692"/>
    </cofactor>
</comment>
<comment type="similarity">
    <text evidence="3 8">Belongs to the methylenetetrahydrofolate reductase family.</text>
</comment>
<comment type="pathway">
    <text evidence="2 8">One-carbon metabolism; tetrahydrofolate interconversion.</text>
</comment>
<dbReference type="PANTHER" id="PTHR45754">
    <property type="entry name" value="METHYLENETETRAHYDROFOLATE REDUCTASE"/>
    <property type="match status" value="1"/>
</dbReference>
<dbReference type="GO" id="GO:0009086">
    <property type="term" value="P:methionine biosynthetic process"/>
    <property type="evidence" value="ECO:0007669"/>
    <property type="project" value="TreeGrafter"/>
</dbReference>
<dbReference type="GO" id="GO:0106312">
    <property type="term" value="F:methylenetetrahydrofolate reductase (NADH) activity"/>
    <property type="evidence" value="ECO:0007669"/>
    <property type="project" value="UniProtKB-EC"/>
</dbReference>
<dbReference type="Gene3D" id="3.20.20.220">
    <property type="match status" value="1"/>
</dbReference>
<evidence type="ECO:0000256" key="4">
    <source>
        <dbReference type="ARBA" id="ARBA00022630"/>
    </source>
</evidence>
<dbReference type="UniPathway" id="UPA00193"/>
<evidence type="ECO:0000256" key="3">
    <source>
        <dbReference type="ARBA" id="ARBA00006743"/>
    </source>
</evidence>
<evidence type="ECO:0000256" key="2">
    <source>
        <dbReference type="ARBA" id="ARBA00004777"/>
    </source>
</evidence>
<dbReference type="Proteomes" id="UP000051373">
    <property type="component" value="Unassembled WGS sequence"/>
</dbReference>